<evidence type="ECO:0000256" key="13">
    <source>
        <dbReference type="SAM" id="MobiDB-lite"/>
    </source>
</evidence>
<keyword evidence="3 12" id="KW-0812">Transmembrane</keyword>
<feature type="chain" id="PRO_5035495861" description="Phosphatidylserine decarboxylase 1 beta chain" evidence="12">
    <location>
        <begin position="1"/>
        <end position="511"/>
    </location>
</feature>
<feature type="compositionally biased region" description="Polar residues" evidence="13">
    <location>
        <begin position="294"/>
        <end position="312"/>
    </location>
</feature>
<evidence type="ECO:0000256" key="11">
    <source>
        <dbReference type="ARBA" id="ARBA00023317"/>
    </source>
</evidence>
<dbReference type="InterPro" id="IPR003817">
    <property type="entry name" value="PS_Dcarbxylase"/>
</dbReference>
<evidence type="ECO:0000313" key="14">
    <source>
        <dbReference type="EMBL" id="KAG7562450.1"/>
    </source>
</evidence>
<sequence length="545" mass="59816">MNGTTTLVSRMPRLHRAAWGTTGFAARSSRVACPLRSTATRSTTWRAYSVNTEGPRKQSLGARLSHAWNSTPTRWYPIPIALGAAVLVALQYKRSPFAYGAKEDQAVVESEGEGGARVKMKSNGPWQVTVLGALPLRSLSQLWGYLNGLVLPVWFRPFGFKLYSAIFGCDLSEIEPKDLTSYESLGEFFYRRLQDGARPIDTKAALVSPADGTVLHFGEIAEGGRVEQVKGITYSLGALLGTGGKSVSEVEEIASNRDAQTVDDEHFAKINDIEYSLSSLLGSAQSHTQVKEPNPNSGSDTSPEPQTTNQPHDATPDEMKNDPTKLGHDAQVAMSLGPSATLQSQTLDHQNDNSSALSKLGDTSPLHQHTGSNMPLKEGHKMFFMVVYLAPGDYHRFHSPTSWVVEKRRHFTGDLFSVSPYIAKRMQDLFVLNERVTLLGRWRYGFFGMVPVGATNVGSICINFDKNLRTNERYPQHPPHTFTEAVYTQSSSFLRGQPLTAGEEMGGFKLGSTIVLVFEAPEGFRFVAEAGKKVKVGQRLGVIDE</sequence>
<keyword evidence="4 12" id="KW-0210">Decarboxylase</keyword>
<dbReference type="EC" id="4.1.1.65" evidence="12"/>
<comment type="cofactor">
    <cofactor evidence="12">
        <name>pyruvate</name>
        <dbReference type="ChEBI" id="CHEBI:15361"/>
    </cofactor>
    <text evidence="12">Binds 1 pyruvoyl group covalently per subunit.</text>
</comment>
<evidence type="ECO:0000256" key="5">
    <source>
        <dbReference type="ARBA" id="ARBA00022989"/>
    </source>
</evidence>
<comment type="subunit">
    <text evidence="12">Heterodimer of a large membrane-associated beta subunit and a small pyruvoyl-containing alpha subunit.</text>
</comment>
<keyword evidence="9 12" id="KW-0456">Lyase</keyword>
<feature type="active site" description="Charge relay system; for autoendoproteolytic cleavage activity" evidence="12">
    <location>
        <position position="211"/>
    </location>
</feature>
<evidence type="ECO:0000256" key="10">
    <source>
        <dbReference type="ARBA" id="ARBA00023264"/>
    </source>
</evidence>
<keyword evidence="11 12" id="KW-0670">Pyruvate</keyword>
<reference evidence="14" key="1">
    <citation type="submission" date="2020-04" db="EMBL/GenBank/DDBJ databases">
        <title>Analysis of mating type loci in Filobasidium floriforme.</title>
        <authorList>
            <person name="Nowrousian M."/>
        </authorList>
    </citation>
    <scope>NUCLEOTIDE SEQUENCE</scope>
    <source>
        <strain evidence="14">CBS 6242</strain>
    </source>
</reference>
<comment type="similarity">
    <text evidence="12">Belongs to the phosphatidylserine decarboxylase family. PSD-B subfamily. Eukaryotic type I sub-subfamily.</text>
</comment>
<feature type="topological domain" description="Mitochondrial matrix" evidence="12">
    <location>
        <begin position="1"/>
        <end position="75"/>
    </location>
</feature>
<comment type="PTM">
    <text evidence="12">Is synthesized initially as an inactive proenzyme. Formation of the active enzyme involves a self-maturation process in which the active site pyruvoyl group is generated from an internal serine residue via an autocatalytic post-translational modification. Two non-identical subunits are generated from the proenzyme in this reaction, and the pyruvate is formed at the N-terminus of the alpha chain, which is derived from the carboxyl end of the proenzyme. The autoendoproteolytic cleavage occurs by a canonical serine protease mechanism, in which the side chain hydroxyl group of the serine supplies its oxygen atom to form the C-terminus of the beta chain, while the remainder of the serine residue undergoes an oxidative deamination to produce ammonia and the pyruvoyl prosthetic group on the alpha chain. During this reaction, the Ser that is part of the protease active site of the proenzyme becomes the pyruvoyl prosthetic group, which constitutes an essential element of the active site of the mature decarboxylase.</text>
</comment>
<protein>
    <recommendedName>
        <fullName evidence="12">Phosphatidylserine decarboxylase proenzyme 1, mitochondrial</fullName>
        <ecNumber evidence="12">4.1.1.65</ecNumber>
    </recommendedName>
    <component>
        <recommendedName>
            <fullName evidence="12">Phosphatidylserine decarboxylase 1 beta chain</fullName>
        </recommendedName>
    </component>
    <component>
        <recommendedName>
            <fullName evidence="12">Phosphatidylserine decarboxylase 1 alpha chain</fullName>
        </recommendedName>
    </component>
</protein>
<name>A0A8K0JQ71_9TREE</name>
<feature type="chain" id="PRO_5035495862" description="Phosphatidylserine decarboxylase 1 alpha chain" evidence="12">
    <location>
        <begin position="512"/>
        <end position="545"/>
    </location>
</feature>
<evidence type="ECO:0000256" key="7">
    <source>
        <dbReference type="ARBA" id="ARBA00023136"/>
    </source>
</evidence>
<keyword evidence="7 12" id="KW-0472">Membrane</keyword>
<dbReference type="HAMAP" id="MF_03208">
    <property type="entry name" value="PS_decarb_PSD_B_type1_euk"/>
    <property type="match status" value="1"/>
</dbReference>
<evidence type="ECO:0000313" key="15">
    <source>
        <dbReference type="Proteomes" id="UP000812966"/>
    </source>
</evidence>
<accession>A0A8K0JQ71</accession>
<dbReference type="InterPro" id="IPR033661">
    <property type="entry name" value="PSD_type1_euk"/>
</dbReference>
<dbReference type="InterPro" id="IPR033177">
    <property type="entry name" value="PSD-B"/>
</dbReference>
<evidence type="ECO:0000256" key="9">
    <source>
        <dbReference type="ARBA" id="ARBA00023239"/>
    </source>
</evidence>
<comment type="pathway">
    <text evidence="1">Lipid metabolism.</text>
</comment>
<dbReference type="Pfam" id="PF02666">
    <property type="entry name" value="PS_Dcarbxylase"/>
    <property type="match status" value="2"/>
</dbReference>
<comment type="subcellular location">
    <molecule>Phosphatidylserine decarboxylase 1 alpha chain</molecule>
    <subcellularLocation>
        <location evidence="12">Mitochondrion inner membrane</location>
        <topology evidence="12">Peripheral membrane protein</topology>
        <orientation evidence="12">Intermembrane side</orientation>
    </subcellularLocation>
    <text evidence="12">Anchored to the mitochondrial inner membrane through its interaction with the integral membrane beta chain.</text>
</comment>
<dbReference type="Proteomes" id="UP000812966">
    <property type="component" value="Unassembled WGS sequence"/>
</dbReference>
<feature type="compositionally biased region" description="Basic and acidic residues" evidence="13">
    <location>
        <begin position="314"/>
        <end position="325"/>
    </location>
</feature>
<evidence type="ECO:0000256" key="6">
    <source>
        <dbReference type="ARBA" id="ARBA00023098"/>
    </source>
</evidence>
<evidence type="ECO:0000256" key="12">
    <source>
        <dbReference type="HAMAP-Rule" id="MF_03208"/>
    </source>
</evidence>
<evidence type="ECO:0000256" key="1">
    <source>
        <dbReference type="ARBA" id="ARBA00005189"/>
    </source>
</evidence>
<dbReference type="PANTHER" id="PTHR10067">
    <property type="entry name" value="PHOSPHATIDYLSERINE DECARBOXYLASE"/>
    <property type="match status" value="1"/>
</dbReference>
<feature type="modified residue" description="Pyruvic acid (Ser); by autocatalysis" evidence="12">
    <location>
        <position position="512"/>
    </location>
</feature>
<organism evidence="14 15">
    <name type="scientific">Filobasidium floriforme</name>
    <dbReference type="NCBI Taxonomy" id="5210"/>
    <lineage>
        <taxon>Eukaryota</taxon>
        <taxon>Fungi</taxon>
        <taxon>Dikarya</taxon>
        <taxon>Basidiomycota</taxon>
        <taxon>Agaricomycotina</taxon>
        <taxon>Tremellomycetes</taxon>
        <taxon>Filobasidiales</taxon>
        <taxon>Filobasidiaceae</taxon>
        <taxon>Filobasidium</taxon>
    </lineage>
</organism>
<keyword evidence="6 12" id="KW-0443">Lipid metabolism</keyword>
<dbReference type="AlphaFoldDB" id="A0A8K0JQ71"/>
<keyword evidence="8 12" id="KW-0594">Phospholipid biosynthesis</keyword>
<dbReference type="NCBIfam" id="TIGR00163">
    <property type="entry name" value="PS_decarb"/>
    <property type="match status" value="1"/>
</dbReference>
<keyword evidence="12" id="KW-0496">Mitochondrion</keyword>
<feature type="active site" description="Schiff-base intermediate with substrate; via pyruvic acid; for decarboxylase activity" evidence="12">
    <location>
        <position position="512"/>
    </location>
</feature>
<dbReference type="GO" id="GO:0005743">
    <property type="term" value="C:mitochondrial inner membrane"/>
    <property type="evidence" value="ECO:0007669"/>
    <property type="project" value="UniProtKB-SubCell"/>
</dbReference>
<comment type="subcellular location">
    <molecule>Phosphatidylserine decarboxylase 1 beta chain</molecule>
    <subcellularLocation>
        <location evidence="12">Mitochondrion inner membrane</location>
        <topology evidence="12">Single-pass membrane protein</topology>
        <orientation evidence="12">Intermembrane side</orientation>
    </subcellularLocation>
</comment>
<dbReference type="EMBL" id="JABELV010000032">
    <property type="protein sequence ID" value="KAG7562450.1"/>
    <property type="molecule type" value="Genomic_DNA"/>
</dbReference>
<gene>
    <name evidence="12" type="primary">PSD1</name>
    <name evidence="14" type="ORF">FFLO_02124</name>
</gene>
<feature type="active site" description="Charge relay system; for autoendoproteolytic cleavage activity" evidence="12">
    <location>
        <position position="398"/>
    </location>
</feature>
<keyword evidence="15" id="KW-1185">Reference proteome</keyword>
<comment type="caution">
    <text evidence="14">The sequence shown here is derived from an EMBL/GenBank/DDBJ whole genome shotgun (WGS) entry which is preliminary data.</text>
</comment>
<evidence type="ECO:0000256" key="4">
    <source>
        <dbReference type="ARBA" id="ARBA00022793"/>
    </source>
</evidence>
<feature type="region of interest" description="Disordered" evidence="13">
    <location>
        <begin position="284"/>
        <end position="325"/>
    </location>
</feature>
<feature type="site" description="Cleavage (non-hydrolytic); by autocatalysis" evidence="12">
    <location>
        <begin position="511"/>
        <end position="512"/>
    </location>
</feature>
<keyword evidence="5 12" id="KW-1133">Transmembrane helix</keyword>
<proteinExistence type="inferred from homology"/>
<keyword evidence="12" id="KW-0865">Zymogen</keyword>
<feature type="topological domain" description="Mitochondrial intermembrane" evidence="12">
    <location>
        <begin position="95"/>
        <end position="545"/>
    </location>
</feature>
<dbReference type="GO" id="GO:0006646">
    <property type="term" value="P:phosphatidylethanolamine biosynthetic process"/>
    <property type="evidence" value="ECO:0007669"/>
    <property type="project" value="UniProtKB-UniRule"/>
</dbReference>
<keyword evidence="10 12" id="KW-1208">Phospholipid metabolism</keyword>
<comment type="pathway">
    <text evidence="12">Phospholipid metabolism; phosphatidylethanolamine biosynthesis; phosphatidylethanolamine from CDP-diacylglycerol: step 2/2.</text>
</comment>
<dbReference type="PANTHER" id="PTHR10067:SF6">
    <property type="entry name" value="PHOSPHATIDYLSERINE DECARBOXYLASE PROENZYME, MITOCHONDRIAL"/>
    <property type="match status" value="1"/>
</dbReference>
<dbReference type="GO" id="GO:0004609">
    <property type="term" value="F:phosphatidylserine decarboxylase activity"/>
    <property type="evidence" value="ECO:0007669"/>
    <property type="project" value="UniProtKB-UniRule"/>
</dbReference>
<comment type="catalytic activity">
    <reaction evidence="12">
        <text>a 1,2-diacyl-sn-glycero-3-phospho-L-serine + H(+) = a 1,2-diacyl-sn-glycero-3-phosphoethanolamine + CO2</text>
        <dbReference type="Rhea" id="RHEA:20828"/>
        <dbReference type="ChEBI" id="CHEBI:15378"/>
        <dbReference type="ChEBI" id="CHEBI:16526"/>
        <dbReference type="ChEBI" id="CHEBI:57262"/>
        <dbReference type="ChEBI" id="CHEBI:64612"/>
        <dbReference type="EC" id="4.1.1.65"/>
    </reaction>
</comment>
<evidence type="ECO:0000256" key="3">
    <source>
        <dbReference type="ARBA" id="ARBA00022692"/>
    </source>
</evidence>
<comment type="function">
    <text evidence="12">Catalyzes the formation of phosphatidylethanolamine (PtdEtn) from phosphatidylserine (PtdSer). Plays a central role in phospholipid metabolism and in the interorganelle trafficking of phosphatidylserine.</text>
</comment>
<keyword evidence="12" id="KW-0999">Mitochondrion inner membrane</keyword>
<evidence type="ECO:0000256" key="8">
    <source>
        <dbReference type="ARBA" id="ARBA00023209"/>
    </source>
</evidence>
<dbReference type="UniPathway" id="UPA00558">
    <property type="reaction ID" value="UER00616"/>
</dbReference>
<feature type="active site" description="Charge relay system; for autoendoproteolytic cleavage activity" evidence="12">
    <location>
        <position position="512"/>
    </location>
</feature>
<evidence type="ECO:0000256" key="2">
    <source>
        <dbReference type="ARBA" id="ARBA00022516"/>
    </source>
</evidence>
<keyword evidence="2 12" id="KW-0444">Lipid biosynthesis</keyword>
<feature type="region of interest" description="Disordered" evidence="13">
    <location>
        <begin position="343"/>
        <end position="374"/>
    </location>
</feature>
<feature type="compositionally biased region" description="Polar residues" evidence="13">
    <location>
        <begin position="343"/>
        <end position="357"/>
    </location>
</feature>
<dbReference type="GO" id="GO:0016540">
    <property type="term" value="P:protein autoprocessing"/>
    <property type="evidence" value="ECO:0007669"/>
    <property type="project" value="UniProtKB-UniRule"/>
</dbReference>